<evidence type="ECO:0000256" key="3">
    <source>
        <dbReference type="SAM" id="MobiDB-lite"/>
    </source>
</evidence>
<feature type="coiled-coil region" evidence="2">
    <location>
        <begin position="527"/>
        <end position="554"/>
    </location>
</feature>
<comment type="caution">
    <text evidence="5">The sequence shown here is derived from an EMBL/GenBank/DDBJ whole genome shotgun (WGS) entry which is preliminary data.</text>
</comment>
<keyword evidence="6" id="KW-1185">Reference proteome</keyword>
<evidence type="ECO:0000313" key="6">
    <source>
        <dbReference type="Proteomes" id="UP001203297"/>
    </source>
</evidence>
<dbReference type="AlphaFoldDB" id="A0AAD4M849"/>
<keyword evidence="2" id="KW-0175">Coiled coil</keyword>
<gene>
    <name evidence="5" type="ORF">B0F90DRAFT_1709414</name>
</gene>
<feature type="compositionally biased region" description="Polar residues" evidence="3">
    <location>
        <begin position="440"/>
        <end position="455"/>
    </location>
</feature>
<accession>A0AAD4M849</accession>
<dbReference type="Pfam" id="PF13949">
    <property type="entry name" value="ALIX_LYPXL_bnd"/>
    <property type="match status" value="1"/>
</dbReference>
<dbReference type="PANTHER" id="PTHR23030">
    <property type="entry name" value="PCD6 INTERACTING PROTEIN-RELATED"/>
    <property type="match status" value="1"/>
</dbReference>
<evidence type="ECO:0000256" key="1">
    <source>
        <dbReference type="ARBA" id="ARBA00038154"/>
    </source>
</evidence>
<dbReference type="PANTHER" id="PTHR23030:SF39">
    <property type="entry name" value="PROGRAMMED CELL DEATH 6-INTERACTING PROTEIN"/>
    <property type="match status" value="1"/>
</dbReference>
<proteinExistence type="inferred from homology"/>
<evidence type="ECO:0000259" key="4">
    <source>
        <dbReference type="PROSITE" id="PS51180"/>
    </source>
</evidence>
<feature type="domain" description="BRO1" evidence="4">
    <location>
        <begin position="3"/>
        <end position="361"/>
    </location>
</feature>
<feature type="region of interest" description="Disordered" evidence="3">
    <location>
        <begin position="433"/>
        <end position="455"/>
    </location>
</feature>
<name>A0AAD4M849_9AGAM</name>
<dbReference type="Gene3D" id="1.25.40.280">
    <property type="entry name" value="alix/aip1 like domains"/>
    <property type="match status" value="1"/>
</dbReference>
<evidence type="ECO:0000313" key="5">
    <source>
        <dbReference type="EMBL" id="KAI0303832.1"/>
    </source>
</evidence>
<dbReference type="Pfam" id="PF03097">
    <property type="entry name" value="BRO1"/>
    <property type="match status" value="1"/>
</dbReference>
<protein>
    <submittedName>
        <fullName evidence="5">PH-response regulator</fullName>
    </submittedName>
</protein>
<dbReference type="InterPro" id="IPR025304">
    <property type="entry name" value="ALIX_V_dom"/>
</dbReference>
<organism evidence="5 6">
    <name type="scientific">Multifurca ochricompacta</name>
    <dbReference type="NCBI Taxonomy" id="376703"/>
    <lineage>
        <taxon>Eukaryota</taxon>
        <taxon>Fungi</taxon>
        <taxon>Dikarya</taxon>
        <taxon>Basidiomycota</taxon>
        <taxon>Agaricomycotina</taxon>
        <taxon>Agaricomycetes</taxon>
        <taxon>Russulales</taxon>
        <taxon>Russulaceae</taxon>
        <taxon>Multifurca</taxon>
    </lineage>
</organism>
<dbReference type="PROSITE" id="PS51180">
    <property type="entry name" value="BRO1"/>
    <property type="match status" value="1"/>
</dbReference>
<reference evidence="5" key="1">
    <citation type="journal article" date="2022" name="New Phytol.">
        <title>Evolutionary transition to the ectomycorrhizal habit in the genomes of a hyperdiverse lineage of mushroom-forming fungi.</title>
        <authorList>
            <person name="Looney B."/>
            <person name="Miyauchi S."/>
            <person name="Morin E."/>
            <person name="Drula E."/>
            <person name="Courty P.E."/>
            <person name="Kohler A."/>
            <person name="Kuo A."/>
            <person name="LaButti K."/>
            <person name="Pangilinan J."/>
            <person name="Lipzen A."/>
            <person name="Riley R."/>
            <person name="Andreopoulos W."/>
            <person name="He G."/>
            <person name="Johnson J."/>
            <person name="Nolan M."/>
            <person name="Tritt A."/>
            <person name="Barry K.W."/>
            <person name="Grigoriev I.V."/>
            <person name="Nagy L.G."/>
            <person name="Hibbett D."/>
            <person name="Henrissat B."/>
            <person name="Matheny P.B."/>
            <person name="Labbe J."/>
            <person name="Martin F.M."/>
        </authorList>
    </citation>
    <scope>NUCLEOTIDE SEQUENCE</scope>
    <source>
        <strain evidence="5">BPL690</strain>
    </source>
</reference>
<dbReference type="GO" id="GO:0005768">
    <property type="term" value="C:endosome"/>
    <property type="evidence" value="ECO:0007669"/>
    <property type="project" value="TreeGrafter"/>
</dbReference>
<comment type="similarity">
    <text evidence="1">Belongs to the palA/RIM20 family.</text>
</comment>
<dbReference type="InterPro" id="IPR038499">
    <property type="entry name" value="BRO1_sf"/>
</dbReference>
<dbReference type="InterPro" id="IPR004328">
    <property type="entry name" value="BRO1_dom"/>
</dbReference>
<dbReference type="Proteomes" id="UP001203297">
    <property type="component" value="Unassembled WGS sequence"/>
</dbReference>
<dbReference type="Gene3D" id="1.20.140.50">
    <property type="entry name" value="alix/aip1 like domains"/>
    <property type="match status" value="1"/>
</dbReference>
<evidence type="ECO:0000256" key="2">
    <source>
        <dbReference type="SAM" id="Coils"/>
    </source>
</evidence>
<dbReference type="EMBL" id="WTXG01000008">
    <property type="protein sequence ID" value="KAI0303832.1"/>
    <property type="molecule type" value="Genomic_DNA"/>
</dbReference>
<sequence>MTNQVSVPFKKTYAIPLKDAVYRHIQSKHHNVHPEAFKWDISRWDELRKVVATNLVHVNQVEAILVAALDIPYASAFFPDSLPVSLSNLHFERCCLLFNLASLYSQLGLAEDHTTPDGLKRASTFYQSAAGTFSYLKASAWPKLKSTLSEEDGLPLDLSEAFLNSMESLMLAQAQECVWQWAVMGRNSNGTIAKLAAQVDSYIASLSSPHLMVKYLHFSAAAQYRKSIDDTERNRYGHEVARLTFAQTTAKRAFDMARRGHSLLEIVDLNYTRARRDNDLIYHQDVPPVSSLPVIQSASMVESVVPPGLLEPRKVLGNDNLIFGELISWGVQTALELYNDRRDSTIKEHIKDRAQQLDNDYTRKLQSHNLPAALDALDKPIGLPPSLLKKAEDVRSENGPERVEKLLEDVEMLSQRAMAVLTEALDILDQEASEDEQLRRSTPTQRLPSHQANDQLTSKAERYRNILNQAAESDAVIRQRWEEWEKCIVQLTWDEAKLEAAVPSSTVVWSSAGRLVTGATQTHARALRVLLEQLDDLVRERNQLVSRAQRLAEVDDISARIFKEAAGLERWAEVQPSMFEDTLDQELAKYDKFRRDIEEGSTRQSEMLENTRMESFISSRSEDSSVKEREHALQSLDLSYHKYKEIIRHLDEGMQFYNDLTTILMRFKESCIEWVMGRRSELQCVRRPSHAALVS</sequence>
<dbReference type="SMART" id="SM01041">
    <property type="entry name" value="BRO1"/>
    <property type="match status" value="1"/>
</dbReference>
<dbReference type="Gene3D" id="1.20.120.560">
    <property type="entry name" value="alix/aip1 in complex with the ypdl late domain"/>
    <property type="match status" value="1"/>
</dbReference>